<dbReference type="EMBL" id="NMUH01000985">
    <property type="protein sequence ID" value="MQL87530.1"/>
    <property type="molecule type" value="Genomic_DNA"/>
</dbReference>
<name>A0A843V124_COLES</name>
<gene>
    <name evidence="1" type="ORF">Taro_020079</name>
</gene>
<accession>A0A843V124</accession>
<dbReference type="AlphaFoldDB" id="A0A843V124"/>
<organism evidence="1 2">
    <name type="scientific">Colocasia esculenta</name>
    <name type="common">Wild taro</name>
    <name type="synonym">Arum esculentum</name>
    <dbReference type="NCBI Taxonomy" id="4460"/>
    <lineage>
        <taxon>Eukaryota</taxon>
        <taxon>Viridiplantae</taxon>
        <taxon>Streptophyta</taxon>
        <taxon>Embryophyta</taxon>
        <taxon>Tracheophyta</taxon>
        <taxon>Spermatophyta</taxon>
        <taxon>Magnoliopsida</taxon>
        <taxon>Liliopsida</taxon>
        <taxon>Araceae</taxon>
        <taxon>Aroideae</taxon>
        <taxon>Colocasieae</taxon>
        <taxon>Colocasia</taxon>
    </lineage>
</organism>
<reference evidence="1" key="1">
    <citation type="submission" date="2017-07" db="EMBL/GenBank/DDBJ databases">
        <title>Taro Niue Genome Assembly and Annotation.</title>
        <authorList>
            <person name="Atibalentja N."/>
            <person name="Keating K."/>
            <person name="Fields C.J."/>
        </authorList>
    </citation>
    <scope>NUCLEOTIDE SEQUENCE</scope>
    <source>
        <strain evidence="1">Niue_2</strain>
        <tissue evidence="1">Leaf</tissue>
    </source>
</reference>
<proteinExistence type="predicted"/>
<evidence type="ECO:0000313" key="1">
    <source>
        <dbReference type="EMBL" id="MQL87530.1"/>
    </source>
</evidence>
<evidence type="ECO:0000313" key="2">
    <source>
        <dbReference type="Proteomes" id="UP000652761"/>
    </source>
</evidence>
<dbReference type="Proteomes" id="UP000652761">
    <property type="component" value="Unassembled WGS sequence"/>
</dbReference>
<keyword evidence="2" id="KW-1185">Reference proteome</keyword>
<comment type="caution">
    <text evidence="1">The sequence shown here is derived from an EMBL/GenBank/DDBJ whole genome shotgun (WGS) entry which is preliminary data.</text>
</comment>
<protein>
    <submittedName>
        <fullName evidence="1">Uncharacterized protein</fullName>
    </submittedName>
</protein>
<sequence length="63" mass="6561">MQVRPVALVGSLDVNARGCGSRSKRNGREGRVLVAAIWVDICMCARVAHGEGLADIGNGKATP</sequence>